<evidence type="ECO:0000313" key="3">
    <source>
        <dbReference type="Proteomes" id="UP000663864"/>
    </source>
</evidence>
<feature type="compositionally biased region" description="Polar residues" evidence="1">
    <location>
        <begin position="182"/>
        <end position="242"/>
    </location>
</feature>
<evidence type="ECO:0000256" key="1">
    <source>
        <dbReference type="SAM" id="MobiDB-lite"/>
    </source>
</evidence>
<dbReference type="Proteomes" id="UP000663864">
    <property type="component" value="Unassembled WGS sequence"/>
</dbReference>
<proteinExistence type="predicted"/>
<feature type="region of interest" description="Disordered" evidence="1">
    <location>
        <begin position="295"/>
        <end position="318"/>
    </location>
</feature>
<name>A0A815L1S3_9BILA</name>
<accession>A0A815L1S3</accession>
<feature type="compositionally biased region" description="Basic and acidic residues" evidence="1">
    <location>
        <begin position="129"/>
        <end position="145"/>
    </location>
</feature>
<organism evidence="2 3">
    <name type="scientific">Rotaria sordida</name>
    <dbReference type="NCBI Taxonomy" id="392033"/>
    <lineage>
        <taxon>Eukaryota</taxon>
        <taxon>Metazoa</taxon>
        <taxon>Spiralia</taxon>
        <taxon>Gnathifera</taxon>
        <taxon>Rotifera</taxon>
        <taxon>Eurotatoria</taxon>
        <taxon>Bdelloidea</taxon>
        <taxon>Philodinida</taxon>
        <taxon>Philodinidae</taxon>
        <taxon>Rotaria</taxon>
    </lineage>
</organism>
<feature type="compositionally biased region" description="Low complexity" evidence="1">
    <location>
        <begin position="295"/>
        <end position="313"/>
    </location>
</feature>
<sequence>MFPTGEFNMYPMDLPFGYQQLPTSFLLEQFGNNAFNSQDRTQFYQFAQLRGQSLPPFIKPYPQASGSYIPGQLPSSSSRLQQYQQGPLPGFSQYYDNYSSQNQLPGYQYGLSQFQRPSNTFQPFSPDGRSQDKGSHRRSKQDDTQSRSPQQTLVIVELNANTGQALKEPPKKYRHREHRTDSGINSQKAASGPISSSVQPSTVIRETTGRKQSPQPSRSTSCDPSHSNGSQAATTDTTAKRQQNQREETAAQLAHTAAAHANNRQAAGGGGSDVQHQVPAATPQSVLPIIRPQVIPQQQQQQHQQGIQPSQQIHGSMPETISRSVDPYYQQHYNIGPQQQQQSQREGTTAQLAHAAATHANNRQVAGGGGDSDVQHQVLAAASPSEEIDRILPTKVFDGQKKSVNDLNQAASSYVWFRRIKEIFLVMGDENDAFSCSEMGLARNDMIETCDQYLESLRPKVRGANLSIHYIEFEHYLT</sequence>
<dbReference type="AlphaFoldDB" id="A0A815L1S3"/>
<evidence type="ECO:0000313" key="2">
    <source>
        <dbReference type="EMBL" id="CAF1401550.1"/>
    </source>
</evidence>
<dbReference type="EMBL" id="CAJNOT010003825">
    <property type="protein sequence ID" value="CAF1401550.1"/>
    <property type="molecule type" value="Genomic_DNA"/>
</dbReference>
<reference evidence="2" key="1">
    <citation type="submission" date="2021-02" db="EMBL/GenBank/DDBJ databases">
        <authorList>
            <person name="Nowell W R."/>
        </authorList>
    </citation>
    <scope>NUCLEOTIDE SEQUENCE</scope>
</reference>
<protein>
    <submittedName>
        <fullName evidence="2">Uncharacterized protein</fullName>
    </submittedName>
</protein>
<feature type="compositionally biased region" description="Polar residues" evidence="1">
    <location>
        <begin position="146"/>
        <end position="164"/>
    </location>
</feature>
<gene>
    <name evidence="2" type="ORF">ZHD862_LOCUS33156</name>
</gene>
<feature type="region of interest" description="Disordered" evidence="1">
    <location>
        <begin position="115"/>
        <end position="257"/>
    </location>
</feature>
<comment type="caution">
    <text evidence="2">The sequence shown here is derived from an EMBL/GenBank/DDBJ whole genome shotgun (WGS) entry which is preliminary data.</text>
</comment>